<evidence type="ECO:0000256" key="1">
    <source>
        <dbReference type="SAM" id="MobiDB-lite"/>
    </source>
</evidence>
<keyword evidence="3" id="KW-1185">Reference proteome</keyword>
<comment type="caution">
    <text evidence="2">The sequence shown here is derived from an EMBL/GenBank/DDBJ whole genome shotgun (WGS) entry which is preliminary data.</text>
</comment>
<dbReference type="AlphaFoldDB" id="A0A9K3LWU0"/>
<organism evidence="2 3">
    <name type="scientific">Nitzschia inconspicua</name>
    <dbReference type="NCBI Taxonomy" id="303405"/>
    <lineage>
        <taxon>Eukaryota</taxon>
        <taxon>Sar</taxon>
        <taxon>Stramenopiles</taxon>
        <taxon>Ochrophyta</taxon>
        <taxon>Bacillariophyta</taxon>
        <taxon>Bacillariophyceae</taxon>
        <taxon>Bacillariophycidae</taxon>
        <taxon>Bacillariales</taxon>
        <taxon>Bacillariaceae</taxon>
        <taxon>Nitzschia</taxon>
    </lineage>
</organism>
<accession>A0A9K3LWU0</accession>
<protein>
    <submittedName>
        <fullName evidence="2">Uncharacterized protein</fullName>
    </submittedName>
</protein>
<reference evidence="2" key="2">
    <citation type="submission" date="2021-04" db="EMBL/GenBank/DDBJ databases">
        <authorList>
            <person name="Podell S."/>
        </authorList>
    </citation>
    <scope>NUCLEOTIDE SEQUENCE</scope>
    <source>
        <strain evidence="2">Hildebrandi</strain>
    </source>
</reference>
<proteinExistence type="predicted"/>
<evidence type="ECO:0000313" key="2">
    <source>
        <dbReference type="EMBL" id="KAG7369547.1"/>
    </source>
</evidence>
<name>A0A9K3LWU0_9STRA</name>
<evidence type="ECO:0000313" key="3">
    <source>
        <dbReference type="Proteomes" id="UP000693970"/>
    </source>
</evidence>
<gene>
    <name evidence="2" type="ORF">IV203_027293</name>
</gene>
<reference evidence="2" key="1">
    <citation type="journal article" date="2021" name="Sci. Rep.">
        <title>Diploid genomic architecture of Nitzschia inconspicua, an elite biomass production diatom.</title>
        <authorList>
            <person name="Oliver A."/>
            <person name="Podell S."/>
            <person name="Pinowska A."/>
            <person name="Traller J.C."/>
            <person name="Smith S.R."/>
            <person name="McClure R."/>
            <person name="Beliaev A."/>
            <person name="Bohutskyi P."/>
            <person name="Hill E.A."/>
            <person name="Rabines A."/>
            <person name="Zheng H."/>
            <person name="Allen L.Z."/>
            <person name="Kuo A."/>
            <person name="Grigoriev I.V."/>
            <person name="Allen A.E."/>
            <person name="Hazlebeck D."/>
            <person name="Allen E.E."/>
        </authorList>
    </citation>
    <scope>NUCLEOTIDE SEQUENCE</scope>
    <source>
        <strain evidence="2">Hildebrandi</strain>
    </source>
</reference>
<dbReference type="EMBL" id="JAGRRH010000005">
    <property type="protein sequence ID" value="KAG7369547.1"/>
    <property type="molecule type" value="Genomic_DNA"/>
</dbReference>
<sequence length="258" mass="28765">MSSIDPFFGDGDNRDSDGEDFEEEAALLNESGGVSQPKDGLRCKKPAHAPKEQVTPWWCAMRNSFLTVKRCKKFQAAYGDDVVFGIEPVVPHYKNSSLSIGPVILDDAFAAVDQKSVLLEKVRKPANRKGKSLEERWWLVFVGESLARGGEAIQKCLPDDFKISKDTVTEDWALTNCLELLQIGVTQSTEAKEAKEELKQLKHGMVTGDGLRLAAKLERRALDMLFVLKGADPTTEWREKSKRPIVVLEDGSMHIKMS</sequence>
<feature type="region of interest" description="Disordered" evidence="1">
    <location>
        <begin position="1"/>
        <end position="47"/>
    </location>
</feature>
<dbReference type="Proteomes" id="UP000693970">
    <property type="component" value="Unassembled WGS sequence"/>
</dbReference>